<dbReference type="Proteomes" id="UP000192739">
    <property type="component" value="Unassembled WGS sequence"/>
</dbReference>
<comment type="caution">
    <text evidence="1">The sequence shown here is derived from an EMBL/GenBank/DDBJ whole genome shotgun (WGS) entry which is preliminary data.</text>
</comment>
<dbReference type="AlphaFoldDB" id="A0A1E3SAF9"/>
<dbReference type="EMBL" id="MVHT01000030">
    <property type="protein sequence ID" value="ORB05500.1"/>
    <property type="molecule type" value="Genomic_DNA"/>
</dbReference>
<dbReference type="STRING" id="28445.BHQ20_18825"/>
<evidence type="ECO:0000313" key="1">
    <source>
        <dbReference type="EMBL" id="ORB05500.1"/>
    </source>
</evidence>
<evidence type="ECO:0000313" key="2">
    <source>
        <dbReference type="Proteomes" id="UP000192739"/>
    </source>
</evidence>
<organism evidence="1 2">
    <name type="scientific">Mycobacterium intermedium</name>
    <dbReference type="NCBI Taxonomy" id="28445"/>
    <lineage>
        <taxon>Bacteria</taxon>
        <taxon>Bacillati</taxon>
        <taxon>Actinomycetota</taxon>
        <taxon>Actinomycetes</taxon>
        <taxon>Mycobacteriales</taxon>
        <taxon>Mycobacteriaceae</taxon>
        <taxon>Mycobacterium</taxon>
        <taxon>Mycobacterium simiae complex</taxon>
    </lineage>
</organism>
<name>A0A1E3SAF9_MYCIE</name>
<protein>
    <recommendedName>
        <fullName evidence="3">Transposase</fullName>
    </recommendedName>
</protein>
<sequence length="84" mass="9501">MFAKHPRSDRGSQFVVSLGLSGMVGSMRSVRAAGDNASMECFFALLQNNDLDRRRWEPVKNLCRYLHLNRAHLHGDVVRLASDD</sequence>
<keyword evidence="2" id="KW-1185">Reference proteome</keyword>
<evidence type="ECO:0008006" key="3">
    <source>
        <dbReference type="Google" id="ProtNLM"/>
    </source>
</evidence>
<reference evidence="1 2" key="1">
    <citation type="submission" date="2017-02" db="EMBL/GenBank/DDBJ databases">
        <title>The new phylogeny of genus Mycobacterium.</title>
        <authorList>
            <person name="Tortoli E."/>
            <person name="Trovato A."/>
            <person name="Cirillo D.M."/>
        </authorList>
    </citation>
    <scope>NUCLEOTIDE SEQUENCE [LARGE SCALE GENOMIC DNA]</scope>
    <source>
        <strain evidence="1 2">DSM 44049</strain>
    </source>
</reference>
<accession>A0A1E3SAF9</accession>
<proteinExistence type="predicted"/>
<gene>
    <name evidence="1" type="ORF">BST27_12750</name>
</gene>